<feature type="domain" description="Endothelin-like toxin" evidence="7">
    <location>
        <begin position="96"/>
        <end position="117"/>
    </location>
</feature>
<dbReference type="InterPro" id="IPR001928">
    <property type="entry name" value="Endothln-like_toxin"/>
</dbReference>
<dbReference type="GO" id="GO:0014826">
    <property type="term" value="P:vein smooth muscle contraction"/>
    <property type="evidence" value="ECO:0007669"/>
    <property type="project" value="TreeGrafter"/>
</dbReference>
<dbReference type="GeneID" id="108429331"/>
<sequence>MDLSFFFLVGALVLIMEQGGHTASLPVPVPHAVRSLPVQLDNRAQRREKRCSCENLKDKECVYFCHIGIVWINTPSQIIPYGVGSLQMRLRRDAARCRCRNKSDAECFKFCSQWYSEDENASVLRRPPGKSRERYKVTVKRSGYGAIQET</sequence>
<reference evidence="8 9" key="1">
    <citation type="submission" date="2020-10" db="EMBL/GenBank/DDBJ databases">
        <title>Pygocentrus nattereri (red-bellied piranha) genome, fPygNat1, primary haplotype.</title>
        <authorList>
            <person name="Myers G."/>
            <person name="Meyer A."/>
            <person name="Karagic N."/>
            <person name="Pippel M."/>
            <person name="Winkler S."/>
            <person name="Tracey A."/>
            <person name="Wood J."/>
            <person name="Formenti G."/>
            <person name="Howe K."/>
            <person name="Fedrigo O."/>
            <person name="Jarvis E.D."/>
        </authorList>
    </citation>
    <scope>NUCLEOTIDE SEQUENCE [LARGE SCALE GENOMIC DNA]</scope>
</reference>
<dbReference type="GO" id="GO:0005615">
    <property type="term" value="C:extracellular space"/>
    <property type="evidence" value="ECO:0007669"/>
    <property type="project" value="TreeGrafter"/>
</dbReference>
<accession>A0A3B4D8Y0</accession>
<organism evidence="8 9">
    <name type="scientific">Pygocentrus nattereri</name>
    <name type="common">Red-bellied piranha</name>
    <dbReference type="NCBI Taxonomy" id="42514"/>
    <lineage>
        <taxon>Eukaryota</taxon>
        <taxon>Metazoa</taxon>
        <taxon>Chordata</taxon>
        <taxon>Craniata</taxon>
        <taxon>Vertebrata</taxon>
        <taxon>Euteleostomi</taxon>
        <taxon>Actinopterygii</taxon>
        <taxon>Neopterygii</taxon>
        <taxon>Teleostei</taxon>
        <taxon>Ostariophysi</taxon>
        <taxon>Characiformes</taxon>
        <taxon>Characoidei</taxon>
        <taxon>Pygocentrus</taxon>
    </lineage>
</organism>
<feature type="domain" description="Endothelin-like toxin" evidence="7">
    <location>
        <begin position="50"/>
        <end position="71"/>
    </location>
</feature>
<keyword evidence="6" id="KW-0732">Signal</keyword>
<dbReference type="OMA" id="ATPQIHR"/>
<evidence type="ECO:0000256" key="3">
    <source>
        <dbReference type="ARBA" id="ARBA00022525"/>
    </source>
</evidence>
<dbReference type="PANTHER" id="PTHR13874:SF12">
    <property type="entry name" value="ENDOTHELIN-3A"/>
    <property type="match status" value="1"/>
</dbReference>
<dbReference type="GO" id="GO:0003100">
    <property type="term" value="P:regulation of systemic arterial blood pressure by endothelin"/>
    <property type="evidence" value="ECO:0007669"/>
    <property type="project" value="TreeGrafter"/>
</dbReference>
<evidence type="ECO:0000313" key="9">
    <source>
        <dbReference type="Proteomes" id="UP001501920"/>
    </source>
</evidence>
<evidence type="ECO:0000256" key="5">
    <source>
        <dbReference type="ARBA" id="ARBA00023322"/>
    </source>
</evidence>
<comment type="similarity">
    <text evidence="2">Belongs to the endothelin/sarafotoxin family.</text>
</comment>
<reference evidence="8" key="3">
    <citation type="submission" date="2025-09" db="UniProtKB">
        <authorList>
            <consortium name="Ensembl"/>
        </authorList>
    </citation>
    <scope>IDENTIFICATION</scope>
</reference>
<keyword evidence="5" id="KW-0839">Vasoconstrictor</keyword>
<evidence type="ECO:0000256" key="4">
    <source>
        <dbReference type="ARBA" id="ARBA00022858"/>
    </source>
</evidence>
<dbReference type="PROSITE" id="PS00270">
    <property type="entry name" value="ENDOTHELIN"/>
    <property type="match status" value="2"/>
</dbReference>
<dbReference type="GeneTree" id="ENSGT00950000183053"/>
<dbReference type="InterPro" id="IPR020475">
    <property type="entry name" value="Endothelin"/>
</dbReference>
<protein>
    <recommendedName>
        <fullName evidence="7">Endothelin-like toxin domain-containing protein</fullName>
    </recommendedName>
</protein>
<dbReference type="Ensembl" id="ENSPNAT00000040212.2">
    <property type="protein sequence ID" value="ENSPNAP00000020817.2"/>
    <property type="gene ID" value="ENSPNAG00000027736.2"/>
</dbReference>
<dbReference type="GO" id="GO:0019229">
    <property type="term" value="P:regulation of vasoconstriction"/>
    <property type="evidence" value="ECO:0007669"/>
    <property type="project" value="InterPro"/>
</dbReference>
<evidence type="ECO:0000259" key="7">
    <source>
        <dbReference type="SMART" id="SM00272"/>
    </source>
</evidence>
<dbReference type="Pfam" id="PF00322">
    <property type="entry name" value="Endothelin"/>
    <property type="match status" value="1"/>
</dbReference>
<comment type="subcellular location">
    <subcellularLocation>
        <location evidence="1">Secreted</location>
    </subcellularLocation>
</comment>
<dbReference type="PRINTS" id="PR00365">
    <property type="entry name" value="ENDOTHELIN"/>
</dbReference>
<keyword evidence="9" id="KW-1185">Reference proteome</keyword>
<dbReference type="GO" id="GO:0006874">
    <property type="term" value="P:intracellular calcium ion homeostasis"/>
    <property type="evidence" value="ECO:0007669"/>
    <property type="project" value="TreeGrafter"/>
</dbReference>
<evidence type="ECO:0000313" key="8">
    <source>
        <dbReference type="Ensembl" id="ENSPNAP00000020817.2"/>
    </source>
</evidence>
<proteinExistence type="inferred from homology"/>
<evidence type="ECO:0000256" key="2">
    <source>
        <dbReference type="ARBA" id="ARBA00010959"/>
    </source>
</evidence>
<dbReference type="InterPro" id="IPR019764">
    <property type="entry name" value="Endothelin_toxin_CS"/>
</dbReference>
<dbReference type="STRING" id="42514.ENSPNAP00000020817"/>
<dbReference type="PANTHER" id="PTHR13874">
    <property type="entry name" value="ENDOTHELIN"/>
    <property type="match status" value="1"/>
</dbReference>
<dbReference type="GO" id="GO:0031708">
    <property type="term" value="F:endothelin B receptor binding"/>
    <property type="evidence" value="ECO:0007669"/>
    <property type="project" value="TreeGrafter"/>
</dbReference>
<dbReference type="RefSeq" id="XP_017556489.2">
    <property type="nucleotide sequence ID" value="XM_017701000.2"/>
</dbReference>
<feature type="chain" id="PRO_5043994386" description="Endothelin-like toxin domain-containing protein" evidence="6">
    <location>
        <begin position="23"/>
        <end position="150"/>
    </location>
</feature>
<dbReference type="GO" id="GO:0005179">
    <property type="term" value="F:hormone activity"/>
    <property type="evidence" value="ECO:0007669"/>
    <property type="project" value="TreeGrafter"/>
</dbReference>
<feature type="signal peptide" evidence="6">
    <location>
        <begin position="1"/>
        <end position="22"/>
    </location>
</feature>
<keyword evidence="4" id="KW-0838">Vasoactive</keyword>
<dbReference type="OrthoDB" id="9943124at2759"/>
<name>A0A3B4D8Y0_PYGNA</name>
<evidence type="ECO:0000256" key="1">
    <source>
        <dbReference type="ARBA" id="ARBA00004613"/>
    </source>
</evidence>
<reference evidence="8" key="2">
    <citation type="submission" date="2025-08" db="UniProtKB">
        <authorList>
            <consortium name="Ensembl"/>
        </authorList>
    </citation>
    <scope>IDENTIFICATION</scope>
</reference>
<dbReference type="Proteomes" id="UP001501920">
    <property type="component" value="Chromosome 4"/>
</dbReference>
<keyword evidence="3" id="KW-0964">Secreted</keyword>
<dbReference type="AlphaFoldDB" id="A0A3B4D8Y0"/>
<evidence type="ECO:0000256" key="6">
    <source>
        <dbReference type="SAM" id="SignalP"/>
    </source>
</evidence>
<dbReference type="SMART" id="SM00272">
    <property type="entry name" value="END"/>
    <property type="match status" value="2"/>
</dbReference>